<proteinExistence type="predicted"/>
<feature type="transmembrane region" description="Helical" evidence="16">
    <location>
        <begin position="131"/>
        <end position="148"/>
    </location>
</feature>
<evidence type="ECO:0000256" key="3">
    <source>
        <dbReference type="ARBA" id="ARBA00004496"/>
    </source>
</evidence>
<dbReference type="GO" id="GO:0016020">
    <property type="term" value="C:membrane"/>
    <property type="evidence" value="ECO:0007669"/>
    <property type="project" value="InterPro"/>
</dbReference>
<evidence type="ECO:0000256" key="10">
    <source>
        <dbReference type="ARBA" id="ARBA00022777"/>
    </source>
</evidence>
<evidence type="ECO:0000256" key="5">
    <source>
        <dbReference type="ARBA" id="ARBA00017322"/>
    </source>
</evidence>
<dbReference type="GO" id="GO:0000155">
    <property type="term" value="F:phosphorelay sensor kinase activity"/>
    <property type="evidence" value="ECO:0007669"/>
    <property type="project" value="InterPro"/>
</dbReference>
<keyword evidence="16" id="KW-0812">Transmembrane</keyword>
<dbReference type="InterPro" id="IPR029016">
    <property type="entry name" value="GAF-like_dom_sf"/>
</dbReference>
<dbReference type="EMBL" id="CADCTK010000635">
    <property type="protein sequence ID" value="CAA9269172.1"/>
    <property type="molecule type" value="Genomic_DNA"/>
</dbReference>
<keyword evidence="11" id="KW-0408">Iron</keyword>
<dbReference type="PROSITE" id="PS50109">
    <property type="entry name" value="HIS_KIN"/>
    <property type="match status" value="1"/>
</dbReference>
<evidence type="ECO:0000256" key="16">
    <source>
        <dbReference type="SAM" id="Phobius"/>
    </source>
</evidence>
<dbReference type="GO" id="GO:0005737">
    <property type="term" value="C:cytoplasm"/>
    <property type="evidence" value="ECO:0007669"/>
    <property type="project" value="UniProtKB-SubCell"/>
</dbReference>
<keyword evidence="8" id="KW-0808">Transferase</keyword>
<evidence type="ECO:0000259" key="17">
    <source>
        <dbReference type="PROSITE" id="PS50109"/>
    </source>
</evidence>
<evidence type="ECO:0000256" key="7">
    <source>
        <dbReference type="ARBA" id="ARBA00022490"/>
    </source>
</evidence>
<dbReference type="InterPro" id="IPR050482">
    <property type="entry name" value="Sensor_HK_TwoCompSys"/>
</dbReference>
<protein>
    <recommendedName>
        <fullName evidence="5">Oxygen sensor histidine kinase NreB</fullName>
        <ecNumber evidence="4">2.7.13.3</ecNumber>
    </recommendedName>
    <alternativeName>
        <fullName evidence="15">Nitrogen regulation protein B</fullName>
    </alternativeName>
</protein>
<feature type="transmembrane region" description="Helical" evidence="16">
    <location>
        <begin position="83"/>
        <end position="103"/>
    </location>
</feature>
<dbReference type="InterPro" id="IPR011712">
    <property type="entry name" value="Sig_transdc_His_kin_sub3_dim/P"/>
</dbReference>
<keyword evidence="7" id="KW-0963">Cytoplasm</keyword>
<evidence type="ECO:0000256" key="4">
    <source>
        <dbReference type="ARBA" id="ARBA00012438"/>
    </source>
</evidence>
<dbReference type="SUPFAM" id="SSF55781">
    <property type="entry name" value="GAF domain-like"/>
    <property type="match status" value="1"/>
</dbReference>
<dbReference type="Gene3D" id="3.30.565.10">
    <property type="entry name" value="Histidine kinase-like ATPase, C-terminal domain"/>
    <property type="match status" value="1"/>
</dbReference>
<feature type="domain" description="Histidine kinase" evidence="17">
    <location>
        <begin position="458"/>
        <end position="550"/>
    </location>
</feature>
<comment type="subcellular location">
    <subcellularLocation>
        <location evidence="3">Cytoplasm</location>
    </subcellularLocation>
</comment>
<evidence type="ECO:0000256" key="9">
    <source>
        <dbReference type="ARBA" id="ARBA00022723"/>
    </source>
</evidence>
<feature type="transmembrane region" description="Helical" evidence="16">
    <location>
        <begin position="154"/>
        <end position="175"/>
    </location>
</feature>
<dbReference type="GO" id="GO:0046872">
    <property type="term" value="F:metal ion binding"/>
    <property type="evidence" value="ECO:0007669"/>
    <property type="project" value="UniProtKB-KW"/>
</dbReference>
<keyword evidence="16" id="KW-0472">Membrane</keyword>
<evidence type="ECO:0000256" key="6">
    <source>
        <dbReference type="ARBA" id="ARBA00022485"/>
    </source>
</evidence>
<comment type="catalytic activity">
    <reaction evidence="1">
        <text>ATP + protein L-histidine = ADP + protein N-phospho-L-histidine.</text>
        <dbReference type="EC" id="2.7.13.3"/>
    </reaction>
</comment>
<organism evidence="18">
    <name type="scientific">uncultured Chloroflexia bacterium</name>
    <dbReference type="NCBI Taxonomy" id="1672391"/>
    <lineage>
        <taxon>Bacteria</taxon>
        <taxon>Bacillati</taxon>
        <taxon>Chloroflexota</taxon>
        <taxon>Chloroflexia</taxon>
        <taxon>environmental samples</taxon>
    </lineage>
</organism>
<dbReference type="GO" id="GO:0051539">
    <property type="term" value="F:4 iron, 4 sulfur cluster binding"/>
    <property type="evidence" value="ECO:0007669"/>
    <property type="project" value="UniProtKB-KW"/>
</dbReference>
<dbReference type="InterPro" id="IPR003594">
    <property type="entry name" value="HATPase_dom"/>
</dbReference>
<dbReference type="InterPro" id="IPR004358">
    <property type="entry name" value="Sig_transdc_His_kin-like_C"/>
</dbReference>
<dbReference type="SMART" id="SM00387">
    <property type="entry name" value="HATPase_c"/>
    <property type="match status" value="1"/>
</dbReference>
<dbReference type="CDD" id="cd16917">
    <property type="entry name" value="HATPase_UhpB-NarQ-NarX-like"/>
    <property type="match status" value="1"/>
</dbReference>
<keyword evidence="10" id="KW-0418">Kinase</keyword>
<feature type="transmembrane region" description="Helical" evidence="16">
    <location>
        <begin position="109"/>
        <end position="126"/>
    </location>
</feature>
<dbReference type="Gene3D" id="1.20.5.1930">
    <property type="match status" value="1"/>
</dbReference>
<reference evidence="18" key="1">
    <citation type="submission" date="2020-02" db="EMBL/GenBank/DDBJ databases">
        <authorList>
            <person name="Meier V. D."/>
        </authorList>
    </citation>
    <scope>NUCLEOTIDE SEQUENCE</scope>
    <source>
        <strain evidence="18">AVDCRST_MAG26</strain>
    </source>
</reference>
<dbReference type="EC" id="2.7.13.3" evidence="4"/>
<dbReference type="PRINTS" id="PR00344">
    <property type="entry name" value="BCTRLSENSOR"/>
</dbReference>
<evidence type="ECO:0000256" key="14">
    <source>
        <dbReference type="ARBA" id="ARBA00024827"/>
    </source>
</evidence>
<evidence type="ECO:0000256" key="8">
    <source>
        <dbReference type="ARBA" id="ARBA00022679"/>
    </source>
</evidence>
<dbReference type="Pfam" id="PF01590">
    <property type="entry name" value="GAF"/>
    <property type="match status" value="1"/>
</dbReference>
<dbReference type="InterPro" id="IPR005467">
    <property type="entry name" value="His_kinase_dom"/>
</dbReference>
<dbReference type="GO" id="GO:0046983">
    <property type="term" value="F:protein dimerization activity"/>
    <property type="evidence" value="ECO:0007669"/>
    <property type="project" value="InterPro"/>
</dbReference>
<feature type="transmembrane region" description="Helical" evidence="16">
    <location>
        <begin position="25"/>
        <end position="44"/>
    </location>
</feature>
<comment type="cofactor">
    <cofactor evidence="2">
        <name>[4Fe-4S] cluster</name>
        <dbReference type="ChEBI" id="CHEBI:49883"/>
    </cofactor>
</comment>
<evidence type="ECO:0000256" key="2">
    <source>
        <dbReference type="ARBA" id="ARBA00001966"/>
    </source>
</evidence>
<dbReference type="AlphaFoldDB" id="A0A6J4J7V0"/>
<dbReference type="Pfam" id="PF02518">
    <property type="entry name" value="HATPase_c"/>
    <property type="match status" value="1"/>
</dbReference>
<dbReference type="Gene3D" id="3.30.450.40">
    <property type="match status" value="1"/>
</dbReference>
<dbReference type="PANTHER" id="PTHR24421">
    <property type="entry name" value="NITRATE/NITRITE SENSOR PROTEIN NARX-RELATED"/>
    <property type="match status" value="1"/>
</dbReference>
<dbReference type="Pfam" id="PF07730">
    <property type="entry name" value="HisKA_3"/>
    <property type="match status" value="1"/>
</dbReference>
<evidence type="ECO:0000256" key="13">
    <source>
        <dbReference type="ARBA" id="ARBA00023014"/>
    </source>
</evidence>
<keyword evidence="9" id="KW-0479">Metal-binding</keyword>
<keyword evidence="6" id="KW-0004">4Fe-4S</keyword>
<keyword evidence="12" id="KW-0902">Two-component regulatory system</keyword>
<dbReference type="SUPFAM" id="SSF55874">
    <property type="entry name" value="ATPase domain of HSP90 chaperone/DNA topoisomerase II/histidine kinase"/>
    <property type="match status" value="1"/>
</dbReference>
<evidence type="ECO:0000256" key="15">
    <source>
        <dbReference type="ARBA" id="ARBA00030800"/>
    </source>
</evidence>
<evidence type="ECO:0000256" key="1">
    <source>
        <dbReference type="ARBA" id="ARBA00000085"/>
    </source>
</evidence>
<keyword evidence="16" id="KW-1133">Transmembrane helix</keyword>
<evidence type="ECO:0000313" key="18">
    <source>
        <dbReference type="EMBL" id="CAA9269172.1"/>
    </source>
</evidence>
<evidence type="ECO:0000256" key="11">
    <source>
        <dbReference type="ARBA" id="ARBA00023004"/>
    </source>
</evidence>
<dbReference type="InterPro" id="IPR036890">
    <property type="entry name" value="HATPase_C_sf"/>
</dbReference>
<feature type="transmembrane region" description="Helical" evidence="16">
    <location>
        <begin position="56"/>
        <end position="76"/>
    </location>
</feature>
<keyword evidence="13" id="KW-0411">Iron-sulfur</keyword>
<accession>A0A6J4J7V0</accession>
<comment type="function">
    <text evidence="14">Member of the two-component regulatory system NreB/NreC involved in the control of dissimilatory nitrate/nitrite reduction in response to oxygen. NreB functions as a direct oxygen sensor histidine kinase which is autophosphorylated, in the absence of oxygen, probably at the conserved histidine residue, and transfers its phosphate group probably to a conserved aspartate residue of NreC. NreB/NreC activates the expression of the nitrate (narGHJI) and nitrite (nir) reductase operons, as well as the putative nitrate transporter gene narT.</text>
</comment>
<dbReference type="SMART" id="SM00065">
    <property type="entry name" value="GAF"/>
    <property type="match status" value="1"/>
</dbReference>
<sequence>MSAQPSQPSPAAAQRLDLQSYDGQHTVFVSALLAAVVACGVPLAQGLITGWPAGRLIAYSLLALVYVALTQIHLLPLRVAQRLCAHTSIYLTVMGLLGFVLQSISGDPFVQPIVFTIPFVHAAIAYDARRTAVVGGVYLLLLVLGLWASGPEGAAQILFPLASYGALLVFMYSFTRMAMAQAAARERADGLAADLARQRDYLQRLVGITAALTQDLELQPVLEQVAAAGQTLARAGQARVWLRDEGPDGGSDGLRLAAAVPALVQGTPAPAYPPSDVEATGGNGTTLVLPLRAKGAPIGQLELHDPVGAHFGQADAALLRPFADAAAIAIENARLYEQARLSATLAERNRLARELHDTIAQGLTATAMQIEAAQRGFERDPVRTQARLHRAHQLARETLDDVRRSVWTLASPLEDGQALPEVLDDLVHRFQERTAIEARYSHTGAAPKLEAAAATHAQRIVQEALQNVEKHARAAAVAVASQTRADELHISVRDNGVGFEPASVRDQEGAGGGFGLTSLRERARLVGGRVEIESAPGAGTSISVRIPLVKV</sequence>
<dbReference type="InterPro" id="IPR003018">
    <property type="entry name" value="GAF"/>
</dbReference>
<evidence type="ECO:0000256" key="12">
    <source>
        <dbReference type="ARBA" id="ARBA00023012"/>
    </source>
</evidence>
<name>A0A6J4J7V0_9CHLR</name>
<gene>
    <name evidence="18" type="ORF">AVDCRST_MAG26-2727</name>
</gene>